<protein>
    <submittedName>
        <fullName evidence="5">AraC family transcriptional regulator</fullName>
    </submittedName>
</protein>
<dbReference type="PANTHER" id="PTHR47893">
    <property type="entry name" value="REGULATORY PROTEIN PCHR"/>
    <property type="match status" value="1"/>
</dbReference>
<keyword evidence="1" id="KW-0805">Transcription regulation</keyword>
<reference evidence="5 6" key="1">
    <citation type="submission" date="2017-09" db="EMBL/GenBank/DDBJ databases">
        <title>Genomics of the genus Arcobacter.</title>
        <authorList>
            <person name="Perez-Cataluna A."/>
            <person name="Figueras M.J."/>
            <person name="Salas-Masso N."/>
        </authorList>
    </citation>
    <scope>NUCLEOTIDE SEQUENCE [LARGE SCALE GENOMIC DNA]</scope>
    <source>
        <strain evidence="5 6">DSM 18005</strain>
    </source>
</reference>
<dbReference type="GO" id="GO:0003700">
    <property type="term" value="F:DNA-binding transcription factor activity"/>
    <property type="evidence" value="ECO:0007669"/>
    <property type="project" value="InterPro"/>
</dbReference>
<feature type="domain" description="HTH araC/xylS-type" evidence="4">
    <location>
        <begin position="221"/>
        <end position="318"/>
    </location>
</feature>
<evidence type="ECO:0000256" key="3">
    <source>
        <dbReference type="ARBA" id="ARBA00023163"/>
    </source>
</evidence>
<dbReference type="InterPro" id="IPR018060">
    <property type="entry name" value="HTH_AraC"/>
</dbReference>
<evidence type="ECO:0000256" key="2">
    <source>
        <dbReference type="ARBA" id="ARBA00023125"/>
    </source>
</evidence>
<keyword evidence="6" id="KW-1185">Reference proteome</keyword>
<evidence type="ECO:0000259" key="4">
    <source>
        <dbReference type="PROSITE" id="PS01124"/>
    </source>
</evidence>
<dbReference type="SMART" id="SM00342">
    <property type="entry name" value="HTH_ARAC"/>
    <property type="match status" value="1"/>
</dbReference>
<keyword evidence="2" id="KW-0238">DNA-binding</keyword>
<dbReference type="InterPro" id="IPR009057">
    <property type="entry name" value="Homeodomain-like_sf"/>
</dbReference>
<name>A0A2N1J3S2_9BACT</name>
<sequence>MKKVNHNNLIEISKKINNPFSRETLLTNIKHDYGKGIFLWHDFGNGIASSAYDYKLNDDYKLHLSSNIAGAVLIFNLSNNIKYFFKDNKEFILKKNSFFIGLSSDKFSVEMHLKKNKQYKAVSIGIKELLFLQLAKKLEKLSEIMQETKAVNRFIIEGGYMDSYQFELLSYFENKTINENTLSNLHLESMALNLAHYTINKIINKCTNNKDFNMEKIESLKKAKQIILSQYAQPLNIKNIANKAATNECYLKKDFKQYYGTTIYKMLQKRRLEVAKELLEKDFSVKEACLKVGYKHIGHFSKLFLNHFKISPSEYRKKINRL</sequence>
<organism evidence="5 6">
    <name type="scientific">Malaciobacter halophilus</name>
    <dbReference type="NCBI Taxonomy" id="197482"/>
    <lineage>
        <taxon>Bacteria</taxon>
        <taxon>Pseudomonadati</taxon>
        <taxon>Campylobacterota</taxon>
        <taxon>Epsilonproteobacteria</taxon>
        <taxon>Campylobacterales</taxon>
        <taxon>Arcobacteraceae</taxon>
        <taxon>Malaciobacter</taxon>
    </lineage>
</organism>
<dbReference type="RefSeq" id="WP_101184422.1">
    <property type="nucleotide sequence ID" value="NZ_CP031218.1"/>
</dbReference>
<dbReference type="InterPro" id="IPR053142">
    <property type="entry name" value="PchR_regulatory_protein"/>
</dbReference>
<dbReference type="PROSITE" id="PS00041">
    <property type="entry name" value="HTH_ARAC_FAMILY_1"/>
    <property type="match status" value="1"/>
</dbReference>
<evidence type="ECO:0000313" key="5">
    <source>
        <dbReference type="EMBL" id="PKI81208.1"/>
    </source>
</evidence>
<dbReference type="PROSITE" id="PS01124">
    <property type="entry name" value="HTH_ARAC_FAMILY_2"/>
    <property type="match status" value="1"/>
</dbReference>
<dbReference type="OrthoDB" id="5346562at2"/>
<evidence type="ECO:0000313" key="6">
    <source>
        <dbReference type="Proteomes" id="UP000233248"/>
    </source>
</evidence>
<dbReference type="KEGG" id="ahs:AHALO_0396"/>
<dbReference type="GO" id="GO:0043565">
    <property type="term" value="F:sequence-specific DNA binding"/>
    <property type="evidence" value="ECO:0007669"/>
    <property type="project" value="InterPro"/>
</dbReference>
<keyword evidence="3" id="KW-0804">Transcription</keyword>
<dbReference type="SUPFAM" id="SSF46689">
    <property type="entry name" value="Homeodomain-like"/>
    <property type="match status" value="2"/>
</dbReference>
<dbReference type="InterPro" id="IPR018062">
    <property type="entry name" value="HTH_AraC-typ_CS"/>
</dbReference>
<dbReference type="EMBL" id="NXIF01000021">
    <property type="protein sequence ID" value="PKI81208.1"/>
    <property type="molecule type" value="Genomic_DNA"/>
</dbReference>
<dbReference type="Pfam" id="PF12833">
    <property type="entry name" value="HTH_18"/>
    <property type="match status" value="1"/>
</dbReference>
<accession>A0A2N1J3S2</accession>
<comment type="caution">
    <text evidence="5">The sequence shown here is derived from an EMBL/GenBank/DDBJ whole genome shotgun (WGS) entry which is preliminary data.</text>
</comment>
<dbReference type="AlphaFoldDB" id="A0A2N1J3S2"/>
<dbReference type="Proteomes" id="UP000233248">
    <property type="component" value="Unassembled WGS sequence"/>
</dbReference>
<dbReference type="PANTHER" id="PTHR47893:SF1">
    <property type="entry name" value="REGULATORY PROTEIN PCHR"/>
    <property type="match status" value="1"/>
</dbReference>
<evidence type="ECO:0000256" key="1">
    <source>
        <dbReference type="ARBA" id="ARBA00023015"/>
    </source>
</evidence>
<proteinExistence type="predicted"/>
<gene>
    <name evidence="5" type="ORF">CP960_05530</name>
</gene>
<dbReference type="Gene3D" id="1.10.10.60">
    <property type="entry name" value="Homeodomain-like"/>
    <property type="match status" value="1"/>
</dbReference>